<accession>A0A8S5PRG7</accession>
<sequence length="42" mass="4938">MRSDSWRKSRIEDTKNPPPGLCREGDFYSLHQAFGAKMFLTY</sequence>
<evidence type="ECO:0000313" key="1">
    <source>
        <dbReference type="EMBL" id="DAE09091.1"/>
    </source>
</evidence>
<proteinExistence type="predicted"/>
<dbReference type="EMBL" id="BK015482">
    <property type="protein sequence ID" value="DAE09091.1"/>
    <property type="molecule type" value="Genomic_DNA"/>
</dbReference>
<organism evidence="1">
    <name type="scientific">Myoviridae sp. ctEg02</name>
    <dbReference type="NCBI Taxonomy" id="2825061"/>
    <lineage>
        <taxon>Viruses</taxon>
        <taxon>Duplodnaviria</taxon>
        <taxon>Heunggongvirae</taxon>
        <taxon>Uroviricota</taxon>
        <taxon>Caudoviricetes</taxon>
    </lineage>
</organism>
<name>A0A8S5PRG7_9CAUD</name>
<reference evidence="1" key="1">
    <citation type="journal article" date="2021" name="Proc. Natl. Acad. Sci. U.S.A.">
        <title>A Catalog of Tens of Thousands of Viruses from Human Metagenomes Reveals Hidden Associations with Chronic Diseases.</title>
        <authorList>
            <person name="Tisza M.J."/>
            <person name="Buck C.B."/>
        </authorList>
    </citation>
    <scope>NUCLEOTIDE SEQUENCE</scope>
    <source>
        <strain evidence="1">CtEg02</strain>
    </source>
</reference>
<protein>
    <submittedName>
        <fullName evidence="1">Uncharacterized protein</fullName>
    </submittedName>
</protein>